<feature type="domain" description="Ig-like" evidence="4">
    <location>
        <begin position="674"/>
        <end position="764"/>
    </location>
</feature>
<proteinExistence type="predicted"/>
<keyword evidence="1" id="KW-0393">Immunoglobulin domain</keyword>
<feature type="domain" description="Ig-like" evidence="4">
    <location>
        <begin position="1"/>
        <end position="64"/>
    </location>
</feature>
<dbReference type="InterPro" id="IPR036179">
    <property type="entry name" value="Ig-like_dom_sf"/>
</dbReference>
<dbReference type="PANTHER" id="PTHR47633">
    <property type="entry name" value="IMMUNOGLOBULIN"/>
    <property type="match status" value="1"/>
</dbReference>
<evidence type="ECO:0000256" key="2">
    <source>
        <dbReference type="SAM" id="Coils"/>
    </source>
</evidence>
<dbReference type="FunFam" id="2.60.40.10:FF:000107">
    <property type="entry name" value="Myosin, light chain kinase a"/>
    <property type="match status" value="1"/>
</dbReference>
<dbReference type="CDD" id="cd00096">
    <property type="entry name" value="Ig"/>
    <property type="match status" value="3"/>
</dbReference>
<dbReference type="Proteomes" id="UP000675881">
    <property type="component" value="Chromosome 7"/>
</dbReference>
<feature type="domain" description="Ig-like" evidence="4">
    <location>
        <begin position="217"/>
        <end position="254"/>
    </location>
</feature>
<keyword evidence="2" id="KW-0175">Coiled coil</keyword>
<dbReference type="Gene3D" id="2.60.40.10">
    <property type="entry name" value="Immunoglobulins"/>
    <property type="match status" value="23"/>
</dbReference>
<dbReference type="PROSITE" id="PS50835">
    <property type="entry name" value="IG_LIKE"/>
    <property type="match status" value="22"/>
</dbReference>
<gene>
    <name evidence="5" type="ORF">LSAA_12965</name>
</gene>
<feature type="region of interest" description="Disordered" evidence="3">
    <location>
        <begin position="3293"/>
        <end position="3350"/>
    </location>
</feature>
<sequence length="3411" mass="381557">MRIEWFKDGKPITASSRIGTIFNFGYVSLNINGVRSEDAGTYTCRATNITGEAVTNSTLQVKITQDLTASTGINEQQQYIEKVQQLEEYQSSKSIKRLDSIVEPASPPEFKTQLKDQVDIREGGFAHFEARLEPMGDHTMRVEWRKRRTTITALDAGRYTCTAYNGKGNVETSASLTTSSRVDPEFQSKSWSSIQQMETSKKSASTTFAQHETTSVPQFVSQLKGTNIILEGQRAHFECRIEPQNDPKLMVEWLSQWHVKREDAGVYSLIVKNTLGELKTDVELRVDTHADSVDHSTIHARTIEETKKFEMKQQHTTVSQGTERLCTSAPAFRTPLQNPQPVLEGQNIHLEARLEPIGDPTMKVEWFFNERSLTVGSRFKTYNDFGFIALDIIGVNAQDQGVYTCKASNQLGSSHTSANVEVHTKNSIITETENEAAMQQISYLESSEKFSTKNKGKNVHLEARLLPTGDSTMQVEWTVNGKPLKSGHKIRPAYDFDYVALDLLSVYPEDSVSPTTEIGMDHKTAQNLQRLNLLEQRSAARLSHKHGDLEEELDQFLESPRFVSQPKNVTNISEGKNAHFEAKLEPITDPNLPIHDFGYVALDIVGLISEDSGTYTCRATNLAGTCECQAMLSCKSGQQIISETSNELSQFEMLEQRKMAGKHQIEEETTTQAPVFTTSMKSVEIKEGQRAHFECRIIPVSDPTLKVQWLLNSQPIKQANRIKEGLDFGFVSLDIMQAHPDDAGTYTCRAINRLGEAVNSASLVVKMKETIIKDTLHEGAMNQIHHLEQARVAQTQEEGLTTQIPSFTSVMKDLVLLEGTSAHFEAKLVPIGDPKLRVDWLHNGKPIQASNRMSTLHDFGFVALDLKYTRPEDSGTYTCRAVNTLGETTTSATMQIMSAQHGPMGETMHEDALQKIASLEQKKYVSHVMEEDAVQSAPVFVVPLQGKKQSLLRGQNIHMECRIEPYPDPSLKVEWYHNGKALPFGNRWKTSYDFGFAALDILGCYPEDSGTYTLRATNALGMTESHIDFKVSSRSGLLLDSEHTDALEKIKYLESKRRRMDDQEVIITEAPQFGHVLKDLNLEEGQPAHFETTLTPVNDANMRVEWYCNGKPIPQGHRFRTTYDFGFVALDILYAYPEDNGNYTCIAKNAIGEDSISCNLSVQGKASLLLDTMDRDRLTHLRNLENKPDYKHVEGDAQYTKPVFTTPLNNADAVPEQAHVHLECRLEPVNDPNLIVEWFVGGKAIRTGHRFRMTHDFGYVALDILYAYPEDSGTYMCKASNKLGEAVNTCSVSVIGKQSLLLDSQHAESWQKIQHLESRSHQTKLQVVETPSGPPRFITELMGKTTLTEGQNAHFEAQVEPINDTNLKIEFTHNGKALKQASRIHSLCDFGYVALDIAQLVVDDAGEYICRIYNKHGEVKSKINLSISGRDSLDVSSQRPEGLEKIKELERHKQRDKNEELVTFQKPARLIPIGDPSLRVEWFKDGQLISTGSRINTLHDFGFVSLDIKGLRESDVGIYECRAINSLGGATATATIKVMSKGSLILDSQHPEGMRKITALESSKLRHQISEQESKFERPTFVSTLTGTPEVLEGQRAHMECRVVPLGDSNLKFTWFKNGENLNTGSRIQATHDFGFVTLDIDSCIPEDSGMYTIKAENFAGEASTSFALRVGDKSGIMGDALQPDSLKRIEQLEAQKNQKKKSMDDSIIAQPPVFMQPLKDIGSIAEAQNVHVEASIEPRNDPDLKVEWEFNGKSLSCGSRIKTTLDFGHVQLYINGVRGSDSGLYTCKAINKLGEAVSTTQIKVEESSTISGQSQYPSALDKIKSLEAQKVKKETAEKTYTSPTFIEHLNNVTCAEQDTARFSCQIEPSRDPTLKIDWLLNGKPIPAASRFETRQSLGHAGLDIKECLQSDSGVIQCVVSNKEGKVTSSGTLSVNPIKTSFDQQSPVFTTPLPKEIVVRESETAFRLEAFVEPRKDENLDITWYQNGVPISLSSRTKASVDFGQVVLVVEDLSARDEGVYTCNAKNAYGEATTFTSIKCKGLEGLDLGVKHPKGKAGLDAIAEFEKNIMGKDYCIHEDQEKEEESGTAPKFVTPFFDVSASEGDNALFQARVEPTKDGTIKLEWTHDGRPVEESSRLIKVLSFGMAILEIKNLSRRDFGTYVCSASNKYGSDSLDMKLTSQSHVSSEAPIFTSHIKDVTHLKDGDSVHFECKLTPVHDPELKVEWAFNDKPIQHSSRLKTICDFGFVTLDISGVDSRDSGIYKCRAYNKYGEDTTTATVACEARSGVYYDSLQPSSLEKIKNLETETNTSDHATVEVKDPPKFVTQICEKISISEGQSTHFEAKLSPAEDPNLTIEWFKDGNPLSTGHRFRTFHDFGIVILDILYTYEEDQGLYECRAKNMFGSDVTKGTIECAARSNLILTPQVPGDLKESTLEHISHLESSAKFQYKTSSTFSSGSAPRFTVPIHNIEDLKEAESAHFEGRVVPTDDPNLQIEWFWNGKALKAGSRIRTFCDFGFQRISLGEAVTTATLKCSGKRNLIMDSQLPKGMEGAIDKIAHLEGLGKMRDAPIISDDLGNPPEFLVNLQDLLLAENSLAHFENTAGSRIKTINDFGFVILEVANVLTRDSGNYTCKATNKHDPQVPRTFRSGAESIQKLEERRWKRGEGPLIEELPGHPPKFVTQIKEITLVEVTLVSLFWILTGPSKETLEPTSVEPAINLGVAESRATLQVKSLKDINLDSQLPPGMSMDHLKELEKGKVQSKIEPETEITVPKFITQLESRAVGEGEPAHFNCRVEPKHDPKLDVKWYFNDKELSSGHRFRITHEFGYVALDILYAYPEDEGEYQLPAIQLEQQTPKGMKKSDYYVQMEASMQKYSQEMRLTEEDVYDAEKRQPPRFVTLIKSITDLMEMQSAKFECQLAPVGDPNMKVEWFFNGKPLPFKNRFTPIFDFGYVAMNFGWVYPEDSGEYVCKASNLYGMDETRAIIKTSGKPGIIFESQLPRGMESIEKIRAMESGWQQPQEVQEGDWARFCCRVTGYPKPRVMWLLNGHTVINGSKHKLVYDGMWHFDIPKCRDIDGGKVEVIARNQCGEAYALTHLTIKPRADDFRGVLKHNVKPWYEEDEAEIQRQLEVLRKQSMKQSKRKAKTCEKVRELHNMQKEQELQEQQLTEWQEIARKEKKHAEYANTSHFSSQTTSSPIFTNFLEPLNVKTGTSASFTVTFEGNPPPAVKWFRYGFHIKDTKEFKITTTETSSTLIIVCAKAEDSGIFTCLLLENIGGSSKSSTNLNIVDGESLSSSSQQTSSSIVKTMENKDSSTASSTKTKTMTSSSQSTTTTSSSSSSSGQMKEMRVTRGDTIRVDLQFKDGDKSHLKFLFEGKAMDESKEGVKISVNNDVASLTIEKADPEKAYGML</sequence>
<feature type="domain" description="Ig-like" evidence="4">
    <location>
        <begin position="938"/>
        <end position="1032"/>
    </location>
</feature>
<feature type="coiled-coil region" evidence="2">
    <location>
        <begin position="2866"/>
        <end position="2893"/>
    </location>
</feature>
<dbReference type="InterPro" id="IPR003598">
    <property type="entry name" value="Ig_sub2"/>
</dbReference>
<dbReference type="GO" id="GO:0004674">
    <property type="term" value="F:protein serine/threonine kinase activity"/>
    <property type="evidence" value="ECO:0007669"/>
    <property type="project" value="UniProtKB-EC"/>
</dbReference>
<dbReference type="SMART" id="SM00409">
    <property type="entry name" value="IG"/>
    <property type="match status" value="24"/>
</dbReference>
<keyword evidence="5" id="KW-0808">Transferase</keyword>
<organism evidence="5 6">
    <name type="scientific">Lepeophtheirus salmonis</name>
    <name type="common">Salmon louse</name>
    <name type="synonym">Caligus salmonis</name>
    <dbReference type="NCBI Taxonomy" id="72036"/>
    <lineage>
        <taxon>Eukaryota</taxon>
        <taxon>Metazoa</taxon>
        <taxon>Ecdysozoa</taxon>
        <taxon>Arthropoda</taxon>
        <taxon>Crustacea</taxon>
        <taxon>Multicrustacea</taxon>
        <taxon>Hexanauplia</taxon>
        <taxon>Copepoda</taxon>
        <taxon>Siphonostomatoida</taxon>
        <taxon>Caligidae</taxon>
        <taxon>Lepeophtheirus</taxon>
    </lineage>
</organism>
<dbReference type="FunFam" id="2.60.40.10:FF:000119">
    <property type="entry name" value="Sallimus, isoform P"/>
    <property type="match status" value="10"/>
</dbReference>
<feature type="domain" description="Ig-like" evidence="4">
    <location>
        <begin position="1202"/>
        <end position="1293"/>
    </location>
</feature>
<feature type="compositionally biased region" description="Low complexity" evidence="3">
    <location>
        <begin position="3293"/>
        <end position="3304"/>
    </location>
</feature>
<name>A0A7R8D6J8_LEPSM</name>
<dbReference type="Pfam" id="PF07679">
    <property type="entry name" value="I-set"/>
    <property type="match status" value="20"/>
</dbReference>
<feature type="domain" description="Ig-like" evidence="4">
    <location>
        <begin position="1844"/>
        <end position="1934"/>
    </location>
</feature>
<dbReference type="InterPro" id="IPR007110">
    <property type="entry name" value="Ig-like_dom"/>
</dbReference>
<evidence type="ECO:0000313" key="6">
    <source>
        <dbReference type="Proteomes" id="UP000675881"/>
    </source>
</evidence>
<feature type="domain" description="Ig-like" evidence="4">
    <location>
        <begin position="1712"/>
        <end position="1806"/>
    </location>
</feature>
<feature type="domain" description="Ig-like" evidence="4">
    <location>
        <begin position="1440"/>
        <end position="1537"/>
    </location>
</feature>
<feature type="domain" description="Ig-like" evidence="4">
    <location>
        <begin position="1579"/>
        <end position="1670"/>
    </location>
</feature>
<dbReference type="InterPro" id="IPR013098">
    <property type="entry name" value="Ig_I-set"/>
</dbReference>
<dbReference type="OrthoDB" id="6612025at2759"/>
<evidence type="ECO:0000313" key="5">
    <source>
        <dbReference type="EMBL" id="CAF2991824.1"/>
    </source>
</evidence>
<feature type="domain" description="Ig-like" evidence="4">
    <location>
        <begin position="3198"/>
        <end position="3287"/>
    </location>
</feature>
<feature type="domain" description="Ig-like" evidence="4">
    <location>
        <begin position="108"/>
        <end position="177"/>
    </location>
</feature>
<feature type="domain" description="Ig-like" evidence="4">
    <location>
        <begin position="1947"/>
        <end position="2039"/>
    </location>
</feature>
<feature type="domain" description="Ig-like" evidence="4">
    <location>
        <begin position="2190"/>
        <end position="2281"/>
    </location>
</feature>
<feature type="domain" description="Ig-like" evidence="4">
    <location>
        <begin position="1335"/>
        <end position="1426"/>
    </location>
</feature>
<evidence type="ECO:0000256" key="1">
    <source>
        <dbReference type="ARBA" id="ARBA00023319"/>
    </source>
</evidence>
<evidence type="ECO:0000259" key="4">
    <source>
        <dbReference type="PROSITE" id="PS50835"/>
    </source>
</evidence>
<feature type="domain" description="Ig-like" evidence="4">
    <location>
        <begin position="2322"/>
        <end position="2413"/>
    </location>
</feature>
<feature type="domain" description="Ig-like" evidence="4">
    <location>
        <begin position="2896"/>
        <end position="2987"/>
    </location>
</feature>
<protein>
    <submittedName>
        <fullName evidence="5">TTN</fullName>
        <ecNumber evidence="5">2.7.11.1</ecNumber>
    </submittedName>
</protein>
<keyword evidence="6" id="KW-1185">Reference proteome</keyword>
<feature type="domain" description="Ig-like" evidence="4">
    <location>
        <begin position="1071"/>
        <end position="1161"/>
    </location>
</feature>
<dbReference type="SUPFAM" id="SSF48726">
    <property type="entry name" value="Immunoglobulin"/>
    <property type="match status" value="25"/>
</dbReference>
<feature type="domain" description="Ig-like" evidence="4">
    <location>
        <begin position="330"/>
        <end position="421"/>
    </location>
</feature>
<dbReference type="EC" id="2.7.11.1" evidence="5"/>
<feature type="domain" description="Ig-like" evidence="4">
    <location>
        <begin position="2090"/>
        <end position="2180"/>
    </location>
</feature>
<feature type="domain" description="Ig-like" evidence="4">
    <location>
        <begin position="805"/>
        <end position="895"/>
    </location>
</feature>
<feature type="domain" description="Ig-like" evidence="4">
    <location>
        <begin position="3001"/>
        <end position="3049"/>
    </location>
</feature>
<reference evidence="5" key="1">
    <citation type="submission" date="2021-02" db="EMBL/GenBank/DDBJ databases">
        <authorList>
            <person name="Bekaert M."/>
        </authorList>
    </citation>
    <scope>NUCLEOTIDE SEQUENCE</scope>
    <source>
        <strain evidence="5">IoA-00</strain>
    </source>
</reference>
<feature type="compositionally biased region" description="Low complexity" evidence="3">
    <location>
        <begin position="3314"/>
        <end position="3342"/>
    </location>
</feature>
<dbReference type="SMART" id="SM00408">
    <property type="entry name" value="IGc2"/>
    <property type="match status" value="18"/>
</dbReference>
<dbReference type="FunFam" id="2.60.40.10:FF:000962">
    <property type="entry name" value="titin isoform X1"/>
    <property type="match status" value="4"/>
</dbReference>
<feature type="domain" description="Ig-like" evidence="4">
    <location>
        <begin position="2773"/>
        <end position="2845"/>
    </location>
</feature>
<dbReference type="EMBL" id="HG994586">
    <property type="protein sequence ID" value="CAF2991824.1"/>
    <property type="molecule type" value="Genomic_DNA"/>
</dbReference>
<evidence type="ECO:0000256" key="3">
    <source>
        <dbReference type="SAM" id="MobiDB-lite"/>
    </source>
</evidence>
<dbReference type="InterPro" id="IPR003599">
    <property type="entry name" value="Ig_sub"/>
</dbReference>
<dbReference type="PANTHER" id="PTHR47633:SF4">
    <property type="entry name" value="MYOPALLADIN ISOFORM X1"/>
    <property type="match status" value="1"/>
</dbReference>
<accession>A0A7R8D6J8</accession>
<dbReference type="InterPro" id="IPR013783">
    <property type="entry name" value="Ig-like_fold"/>
</dbReference>